<dbReference type="EMBL" id="DVNK01000005">
    <property type="protein sequence ID" value="HIU45761.1"/>
    <property type="molecule type" value="Genomic_DNA"/>
</dbReference>
<sequence length="285" mass="31602">MNDAVIIKGLKKHYDGFDLDATLTVPRGTIVGLIGENGAGKSTTIGALLGIVAPDGGTVSIFGKPAAKLDANARERIGVVLGEGGLPDTLSPAQLGNVFARIYQRWDDRYYGELLQRLDLPTQRRVKQLSTGMKRKLSLALALAHRPELLVLDEPTSGLDPVVRDDMLDMFLEFMQQDDHAMLISSHITSDLEKIADYIVLLHKGRVAFEKSRDELINRYGILRCGREQFASIDSGDMLARRTREYECDALVADRDAMRRKYPGVTIDTPTIDEIMLIYTKGEVL</sequence>
<dbReference type="SUPFAM" id="SSF52540">
    <property type="entry name" value="P-loop containing nucleoside triphosphate hydrolases"/>
    <property type="match status" value="1"/>
</dbReference>
<dbReference type="GO" id="GO:0016887">
    <property type="term" value="F:ATP hydrolysis activity"/>
    <property type="evidence" value="ECO:0007669"/>
    <property type="project" value="InterPro"/>
</dbReference>
<feature type="domain" description="ABC transporter" evidence="4">
    <location>
        <begin position="1"/>
        <end position="229"/>
    </location>
</feature>
<dbReference type="PROSITE" id="PS50893">
    <property type="entry name" value="ABC_TRANSPORTER_2"/>
    <property type="match status" value="1"/>
</dbReference>
<dbReference type="SMART" id="SM00382">
    <property type="entry name" value="AAA"/>
    <property type="match status" value="1"/>
</dbReference>
<evidence type="ECO:0000256" key="2">
    <source>
        <dbReference type="ARBA" id="ARBA00022741"/>
    </source>
</evidence>
<dbReference type="InterPro" id="IPR051782">
    <property type="entry name" value="ABC_Transporter_VariousFunc"/>
</dbReference>
<keyword evidence="1" id="KW-0813">Transport</keyword>
<protein>
    <submittedName>
        <fullName evidence="5">ABC transporter ATP-binding protein</fullName>
    </submittedName>
</protein>
<comment type="caution">
    <text evidence="5">The sequence shown here is derived from an EMBL/GenBank/DDBJ whole genome shotgun (WGS) entry which is preliminary data.</text>
</comment>
<evidence type="ECO:0000256" key="3">
    <source>
        <dbReference type="ARBA" id="ARBA00022840"/>
    </source>
</evidence>
<dbReference type="Gene3D" id="3.40.50.300">
    <property type="entry name" value="P-loop containing nucleotide triphosphate hydrolases"/>
    <property type="match status" value="1"/>
</dbReference>
<evidence type="ECO:0000259" key="4">
    <source>
        <dbReference type="PROSITE" id="PS50893"/>
    </source>
</evidence>
<organism evidence="5 6">
    <name type="scientific">Candidatus Fimadaptatus faecigallinarum</name>
    <dbReference type="NCBI Taxonomy" id="2840814"/>
    <lineage>
        <taxon>Bacteria</taxon>
        <taxon>Bacillati</taxon>
        <taxon>Bacillota</taxon>
        <taxon>Clostridia</taxon>
        <taxon>Eubacteriales</taxon>
        <taxon>Candidatus Fimadaptatus</taxon>
    </lineage>
</organism>
<dbReference type="AlphaFoldDB" id="A0A9D1LPT3"/>
<evidence type="ECO:0000313" key="6">
    <source>
        <dbReference type="Proteomes" id="UP000824123"/>
    </source>
</evidence>
<gene>
    <name evidence="5" type="ORF">IAC59_00705</name>
</gene>
<dbReference type="GO" id="GO:0005524">
    <property type="term" value="F:ATP binding"/>
    <property type="evidence" value="ECO:0007669"/>
    <property type="project" value="UniProtKB-KW"/>
</dbReference>
<dbReference type="CDD" id="cd03230">
    <property type="entry name" value="ABC_DR_subfamily_A"/>
    <property type="match status" value="1"/>
</dbReference>
<dbReference type="Proteomes" id="UP000824123">
    <property type="component" value="Unassembled WGS sequence"/>
</dbReference>
<keyword evidence="3 5" id="KW-0067">ATP-binding</keyword>
<dbReference type="Pfam" id="PF00005">
    <property type="entry name" value="ABC_tran"/>
    <property type="match status" value="1"/>
</dbReference>
<name>A0A9D1LPT3_9FIRM</name>
<dbReference type="InterPro" id="IPR027417">
    <property type="entry name" value="P-loop_NTPase"/>
</dbReference>
<evidence type="ECO:0000313" key="5">
    <source>
        <dbReference type="EMBL" id="HIU45761.1"/>
    </source>
</evidence>
<reference evidence="5" key="1">
    <citation type="submission" date="2020-10" db="EMBL/GenBank/DDBJ databases">
        <authorList>
            <person name="Gilroy R."/>
        </authorList>
    </citation>
    <scope>NUCLEOTIDE SEQUENCE</scope>
    <source>
        <strain evidence="5">ChiSxjej2B14-8506</strain>
    </source>
</reference>
<reference evidence="5" key="2">
    <citation type="journal article" date="2021" name="PeerJ">
        <title>Extensive microbial diversity within the chicken gut microbiome revealed by metagenomics and culture.</title>
        <authorList>
            <person name="Gilroy R."/>
            <person name="Ravi A."/>
            <person name="Getino M."/>
            <person name="Pursley I."/>
            <person name="Horton D.L."/>
            <person name="Alikhan N.F."/>
            <person name="Baker D."/>
            <person name="Gharbi K."/>
            <person name="Hall N."/>
            <person name="Watson M."/>
            <person name="Adriaenssens E.M."/>
            <person name="Foster-Nyarko E."/>
            <person name="Jarju S."/>
            <person name="Secka A."/>
            <person name="Antonio M."/>
            <person name="Oren A."/>
            <person name="Chaudhuri R.R."/>
            <person name="La Ragione R."/>
            <person name="Hildebrand F."/>
            <person name="Pallen M.J."/>
        </authorList>
    </citation>
    <scope>NUCLEOTIDE SEQUENCE</scope>
    <source>
        <strain evidence="5">ChiSxjej2B14-8506</strain>
    </source>
</reference>
<proteinExistence type="predicted"/>
<keyword evidence="2" id="KW-0547">Nucleotide-binding</keyword>
<evidence type="ECO:0000256" key="1">
    <source>
        <dbReference type="ARBA" id="ARBA00022448"/>
    </source>
</evidence>
<accession>A0A9D1LPT3</accession>
<dbReference type="PANTHER" id="PTHR42939">
    <property type="entry name" value="ABC TRANSPORTER ATP-BINDING PROTEIN ALBC-RELATED"/>
    <property type="match status" value="1"/>
</dbReference>
<dbReference type="PANTHER" id="PTHR42939:SF3">
    <property type="entry name" value="ABC TRANSPORTER ATP-BINDING COMPONENT"/>
    <property type="match status" value="1"/>
</dbReference>
<dbReference type="InterPro" id="IPR003593">
    <property type="entry name" value="AAA+_ATPase"/>
</dbReference>
<dbReference type="InterPro" id="IPR003439">
    <property type="entry name" value="ABC_transporter-like_ATP-bd"/>
</dbReference>